<dbReference type="PANTHER" id="PTHR44858:SF1">
    <property type="entry name" value="UDP-N-ACETYLGLUCOSAMINE--PEPTIDE N-ACETYLGLUCOSAMINYLTRANSFERASE SPINDLY-RELATED"/>
    <property type="match status" value="1"/>
</dbReference>
<keyword evidence="5" id="KW-1185">Reference proteome</keyword>
<dbReference type="PANTHER" id="PTHR44858">
    <property type="entry name" value="TETRATRICOPEPTIDE REPEAT PROTEIN 6"/>
    <property type="match status" value="1"/>
</dbReference>
<dbReference type="PROSITE" id="PS50293">
    <property type="entry name" value="TPR_REGION"/>
    <property type="match status" value="1"/>
</dbReference>
<dbReference type="Gene3D" id="1.25.40.10">
    <property type="entry name" value="Tetratricopeptide repeat domain"/>
    <property type="match status" value="1"/>
</dbReference>
<name>A0AAF0JC41_9BASI</name>
<protein>
    <submittedName>
        <fullName evidence="4">Uncharacterized protein</fullName>
    </submittedName>
</protein>
<keyword evidence="1" id="KW-0677">Repeat</keyword>
<dbReference type="SUPFAM" id="SSF48452">
    <property type="entry name" value="TPR-like"/>
    <property type="match status" value="1"/>
</dbReference>
<evidence type="ECO:0000256" key="2">
    <source>
        <dbReference type="ARBA" id="ARBA00022803"/>
    </source>
</evidence>
<dbReference type="InterPro" id="IPR050498">
    <property type="entry name" value="Ycf3"/>
</dbReference>
<dbReference type="InterPro" id="IPR011990">
    <property type="entry name" value="TPR-like_helical_dom_sf"/>
</dbReference>
<dbReference type="Pfam" id="PF13414">
    <property type="entry name" value="TPR_11"/>
    <property type="match status" value="1"/>
</dbReference>
<proteinExistence type="predicted"/>
<keyword evidence="2 3" id="KW-0802">TPR repeat</keyword>
<organism evidence="4 5">
    <name type="scientific">Malassezia japonica</name>
    <dbReference type="NCBI Taxonomy" id="223818"/>
    <lineage>
        <taxon>Eukaryota</taxon>
        <taxon>Fungi</taxon>
        <taxon>Dikarya</taxon>
        <taxon>Basidiomycota</taxon>
        <taxon>Ustilaginomycotina</taxon>
        <taxon>Malasseziomycetes</taxon>
        <taxon>Malasseziales</taxon>
        <taxon>Malasseziaceae</taxon>
        <taxon>Malassezia</taxon>
    </lineage>
</organism>
<dbReference type="AlphaFoldDB" id="A0AAF0JC41"/>
<dbReference type="SMART" id="SM00028">
    <property type="entry name" value="TPR"/>
    <property type="match status" value="4"/>
</dbReference>
<dbReference type="RefSeq" id="XP_060123787.1">
    <property type="nucleotide sequence ID" value="XM_060267804.1"/>
</dbReference>
<evidence type="ECO:0000313" key="4">
    <source>
        <dbReference type="EMBL" id="WFD40890.1"/>
    </source>
</evidence>
<dbReference type="Proteomes" id="UP001217754">
    <property type="component" value="Chromosome 8"/>
</dbReference>
<dbReference type="PROSITE" id="PS50005">
    <property type="entry name" value="TPR"/>
    <property type="match status" value="1"/>
</dbReference>
<evidence type="ECO:0000256" key="3">
    <source>
        <dbReference type="PROSITE-ProRule" id="PRU00339"/>
    </source>
</evidence>
<sequence>MAFRMNARRFAAVLARRPALRVPRVAVAMPRMAVPVQTYATERDPSVSLKDPVEDESQRHLELGTLALEMGDLEKAIAEYQKSIEVQENASAYYNIGVCKYQEQDLEGAISAWKEALRLSPDSPDAHTNLASAYVMSKPSRPDLAIEHLQTAASQTPDDAEIQFNLGAVLEACEQLEGAVEAYKKASLGGIERAEQNVRNCTAKLMAARLEVERKKKAGELPEEITEPK</sequence>
<accession>A0AAF0JC41</accession>
<dbReference type="Pfam" id="PF13181">
    <property type="entry name" value="TPR_8"/>
    <property type="match status" value="1"/>
</dbReference>
<dbReference type="GeneID" id="85227532"/>
<reference evidence="4" key="1">
    <citation type="submission" date="2023-03" db="EMBL/GenBank/DDBJ databases">
        <title>Mating type loci evolution in Malassezia.</title>
        <authorList>
            <person name="Coelho M.A."/>
        </authorList>
    </citation>
    <scope>NUCLEOTIDE SEQUENCE</scope>
    <source>
        <strain evidence="4">CBS 9431</strain>
    </source>
</reference>
<dbReference type="Pfam" id="PF13432">
    <property type="entry name" value="TPR_16"/>
    <property type="match status" value="1"/>
</dbReference>
<dbReference type="EMBL" id="CP119965">
    <property type="protein sequence ID" value="WFD40890.1"/>
    <property type="molecule type" value="Genomic_DNA"/>
</dbReference>
<evidence type="ECO:0000256" key="1">
    <source>
        <dbReference type="ARBA" id="ARBA00022737"/>
    </source>
</evidence>
<evidence type="ECO:0000313" key="5">
    <source>
        <dbReference type="Proteomes" id="UP001217754"/>
    </source>
</evidence>
<feature type="repeat" description="TPR" evidence="3">
    <location>
        <begin position="90"/>
        <end position="123"/>
    </location>
</feature>
<dbReference type="InterPro" id="IPR019734">
    <property type="entry name" value="TPR_rpt"/>
</dbReference>
<gene>
    <name evidence="4" type="ORF">MJAP1_003881</name>
</gene>